<dbReference type="NCBIfam" id="TIGR02217">
    <property type="entry name" value="chp_TIGR02217"/>
    <property type="match status" value="1"/>
</dbReference>
<name>A0A942E1H6_9HYPH</name>
<gene>
    <name evidence="2" type="ORF">KEU06_09650</name>
</gene>
<evidence type="ECO:0000259" key="1">
    <source>
        <dbReference type="Pfam" id="PF09343"/>
    </source>
</evidence>
<protein>
    <submittedName>
        <fullName evidence="2">DUF2460 domain-containing protein</fullName>
    </submittedName>
</protein>
<accession>A0A942E1H6</accession>
<organism evidence="2 3">
    <name type="scientific">Pseudaminobacter soli</name>
    <name type="common">ex Zhang et al. 2022</name>
    <dbReference type="NCBI Taxonomy" id="2831468"/>
    <lineage>
        <taxon>Bacteria</taxon>
        <taxon>Pseudomonadati</taxon>
        <taxon>Pseudomonadota</taxon>
        <taxon>Alphaproteobacteria</taxon>
        <taxon>Hyphomicrobiales</taxon>
        <taxon>Phyllobacteriaceae</taxon>
        <taxon>Pseudaminobacter</taxon>
    </lineage>
</organism>
<feature type="domain" description="DUF2460" evidence="1">
    <location>
        <begin position="3"/>
        <end position="198"/>
    </location>
</feature>
<reference evidence="2" key="1">
    <citation type="submission" date="2021-04" db="EMBL/GenBank/DDBJ databases">
        <title>Pseudaminobacter soli sp. nov., isolated from paddy soil contaminated by heavy metals.</title>
        <authorList>
            <person name="Zhang K."/>
        </authorList>
    </citation>
    <scope>NUCLEOTIDE SEQUENCE</scope>
    <source>
        <strain evidence="2">19-2017</strain>
    </source>
</reference>
<evidence type="ECO:0000313" key="2">
    <source>
        <dbReference type="EMBL" id="MBS3648870.1"/>
    </source>
</evidence>
<keyword evidence="3" id="KW-1185">Reference proteome</keyword>
<evidence type="ECO:0000313" key="3">
    <source>
        <dbReference type="Proteomes" id="UP000680348"/>
    </source>
</evidence>
<dbReference type="InterPro" id="IPR011740">
    <property type="entry name" value="DUF2460"/>
</dbReference>
<comment type="caution">
    <text evidence="2">The sequence shown here is derived from an EMBL/GenBank/DDBJ whole genome shotgun (WGS) entry which is preliminary data.</text>
</comment>
<dbReference type="AlphaFoldDB" id="A0A942E1H6"/>
<proteinExistence type="predicted"/>
<dbReference type="EMBL" id="JAGWCR010000004">
    <property type="protein sequence ID" value="MBS3648870.1"/>
    <property type="molecule type" value="Genomic_DNA"/>
</dbReference>
<dbReference type="Pfam" id="PF09343">
    <property type="entry name" value="DUF2460"/>
    <property type="match status" value="1"/>
</dbReference>
<dbReference type="Proteomes" id="UP000680348">
    <property type="component" value="Unassembled WGS sequence"/>
</dbReference>
<dbReference type="RefSeq" id="WP_188254432.1">
    <property type="nucleotide sequence ID" value="NZ_JABVCF010000004.1"/>
</dbReference>
<sequence>MFHDVRFPEDISYGSKGGPKFSTSVITLASGKERRNINWRLARAEYDVSHGIKDEAQMDDLRDFFYARVGMAYSFRFKDWGDYSAISQEIGKGDGTKKEFFLSKGYQSGNWKYVRPITKPVVETVTQVLVGGLPAAEFTVDGATGKITLPEAPVANAKVVVPYFEFDVHARFDIDHFDPVHEFWLTQTWQSIPVIEIKDED</sequence>